<proteinExistence type="predicted"/>
<evidence type="ECO:0000313" key="1">
    <source>
        <dbReference type="EMBL" id="QHS95815.1"/>
    </source>
</evidence>
<dbReference type="InterPro" id="IPR043977">
    <property type="entry name" value="DUF5759"/>
</dbReference>
<reference evidence="1" key="1">
    <citation type="journal article" date="2020" name="Nature">
        <title>Giant virus diversity and host interactions through global metagenomics.</title>
        <authorList>
            <person name="Schulz F."/>
            <person name="Roux S."/>
            <person name="Paez-Espino D."/>
            <person name="Jungbluth S."/>
            <person name="Walsh D.A."/>
            <person name="Denef V.J."/>
            <person name="McMahon K.D."/>
            <person name="Konstantinidis K.T."/>
            <person name="Eloe-Fadrosh E.A."/>
            <person name="Kyrpides N.C."/>
            <person name="Woyke T."/>
        </authorList>
    </citation>
    <scope>NUCLEOTIDE SEQUENCE</scope>
    <source>
        <strain evidence="1">GVMAG-M-3300018868-6</strain>
    </source>
</reference>
<dbReference type="AlphaFoldDB" id="A0A6C0BTN5"/>
<dbReference type="EMBL" id="MN739258">
    <property type="protein sequence ID" value="QHS95815.1"/>
    <property type="molecule type" value="Genomic_DNA"/>
</dbReference>
<sequence>MPIKQAYIFCARHMNDNEELLEQVNLDELYERRREIQEQKEAIYKRILSRILKKIKTTSRLKHEEQFCFYVIPDVVIGFPRYDVRACIKYVIEKLEENKLFVKYTHPNMLFISWQHYIPTYERKDIKKRTGVQIDGFGNVVNEHEQQASEFDDLTRQNTIANAKPKPDFKKTSAYKPLGIYNEDMVRRINEKIN</sequence>
<name>A0A6C0BTN5_9ZZZZ</name>
<organism evidence="1">
    <name type="scientific">viral metagenome</name>
    <dbReference type="NCBI Taxonomy" id="1070528"/>
    <lineage>
        <taxon>unclassified sequences</taxon>
        <taxon>metagenomes</taxon>
        <taxon>organismal metagenomes</taxon>
    </lineage>
</organism>
<dbReference type="Pfam" id="PF19063">
    <property type="entry name" value="DUF5759"/>
    <property type="match status" value="1"/>
</dbReference>
<protein>
    <submittedName>
        <fullName evidence="1">Uncharacterized protein</fullName>
    </submittedName>
</protein>
<accession>A0A6C0BTN5</accession>